<dbReference type="GO" id="GO:0022857">
    <property type="term" value="F:transmembrane transporter activity"/>
    <property type="evidence" value="ECO:0007669"/>
    <property type="project" value="TreeGrafter"/>
</dbReference>
<name>A0A150WU10_BDEBC</name>
<dbReference type="PANTHER" id="PTHR24220">
    <property type="entry name" value="IMPORT ATP-BINDING PROTEIN"/>
    <property type="match status" value="1"/>
</dbReference>
<dbReference type="Pfam" id="PF00005">
    <property type="entry name" value="ABC_tran"/>
    <property type="match status" value="1"/>
</dbReference>
<evidence type="ECO:0000313" key="2">
    <source>
        <dbReference type="EMBL" id="KYG69856.1"/>
    </source>
</evidence>
<evidence type="ECO:0000259" key="1">
    <source>
        <dbReference type="PROSITE" id="PS50893"/>
    </source>
</evidence>
<dbReference type="AlphaFoldDB" id="A0A150WU10"/>
<organism evidence="2 3">
    <name type="scientific">Bdellovibrio bacteriovorus</name>
    <dbReference type="NCBI Taxonomy" id="959"/>
    <lineage>
        <taxon>Bacteria</taxon>
        <taxon>Pseudomonadati</taxon>
        <taxon>Bdellovibrionota</taxon>
        <taxon>Bdellovibrionia</taxon>
        <taxon>Bdellovibrionales</taxon>
        <taxon>Pseudobdellovibrionaceae</taxon>
        <taxon>Bdellovibrio</taxon>
    </lineage>
</organism>
<gene>
    <name evidence="2" type="ORF">AZI85_16615</name>
</gene>
<evidence type="ECO:0000313" key="3">
    <source>
        <dbReference type="Proteomes" id="UP000075391"/>
    </source>
</evidence>
<dbReference type="OrthoDB" id="5290565at2"/>
<keyword evidence="2" id="KW-0067">ATP-binding</keyword>
<keyword evidence="2" id="KW-0547">Nucleotide-binding</keyword>
<dbReference type="Gene3D" id="3.40.50.300">
    <property type="entry name" value="P-loop containing nucleotide triphosphate hydrolases"/>
    <property type="match status" value="1"/>
</dbReference>
<dbReference type="EMBL" id="LUKF01000006">
    <property type="protein sequence ID" value="KYG69856.1"/>
    <property type="molecule type" value="Genomic_DNA"/>
</dbReference>
<dbReference type="RefSeq" id="WP_063243208.1">
    <property type="nucleotide sequence ID" value="NZ_LUKF01000006.1"/>
</dbReference>
<dbReference type="InterPro" id="IPR015854">
    <property type="entry name" value="ABC_transpr_LolD-like"/>
</dbReference>
<dbReference type="Proteomes" id="UP000075391">
    <property type="component" value="Unassembled WGS sequence"/>
</dbReference>
<dbReference type="GO" id="GO:0005886">
    <property type="term" value="C:plasma membrane"/>
    <property type="evidence" value="ECO:0007669"/>
    <property type="project" value="TreeGrafter"/>
</dbReference>
<dbReference type="PROSITE" id="PS50893">
    <property type="entry name" value="ABC_TRANSPORTER_2"/>
    <property type="match status" value="1"/>
</dbReference>
<feature type="domain" description="ABC transporter" evidence="1">
    <location>
        <begin position="6"/>
        <end position="236"/>
    </location>
</feature>
<dbReference type="InterPro" id="IPR027417">
    <property type="entry name" value="P-loop_NTPase"/>
</dbReference>
<comment type="caution">
    <text evidence="2">The sequence shown here is derived from an EMBL/GenBank/DDBJ whole genome shotgun (WGS) entry which is preliminary data.</text>
</comment>
<dbReference type="InterPro" id="IPR003439">
    <property type="entry name" value="ABC_transporter-like_ATP-bd"/>
</dbReference>
<accession>A0A150WU10</accession>
<dbReference type="GO" id="GO:0016887">
    <property type="term" value="F:ATP hydrolysis activity"/>
    <property type="evidence" value="ECO:0007669"/>
    <property type="project" value="InterPro"/>
</dbReference>
<dbReference type="SUPFAM" id="SSF52540">
    <property type="entry name" value="P-loop containing nucleoside triphosphate hydrolases"/>
    <property type="match status" value="1"/>
</dbReference>
<proteinExistence type="predicted"/>
<protein>
    <submittedName>
        <fullName evidence="2">ABC transporter ATP-binding protein</fullName>
    </submittedName>
</protein>
<dbReference type="GO" id="GO:0005524">
    <property type="term" value="F:ATP binding"/>
    <property type="evidence" value="ECO:0007669"/>
    <property type="project" value="UniProtKB-KW"/>
</dbReference>
<reference evidence="2 3" key="1">
    <citation type="submission" date="2016-03" db="EMBL/GenBank/DDBJ databases">
        <authorList>
            <person name="Ploux O."/>
        </authorList>
    </citation>
    <scope>NUCLEOTIDE SEQUENCE [LARGE SCALE GENOMIC DNA]</scope>
    <source>
        <strain evidence="2 3">BER2</strain>
    </source>
</reference>
<sequence length="236" mass="27108">MKIESLKFEGVTFTHEGQDPIVQNVEFDFPMNEILWVKAEEGAGKSSLLQILAGLQIPQSGKYLINGENVCDMSFEEFLPYRLQIGYSFDYGGLINNRSLFDNLMLPLLYHKVISPEEAKARVEGLLKEFGAEKFAHDRPAHVPGRIRKLTCLLRALVMRPQILLLDDPSVGLGQDSIYAFVDHVHRLRKEGHCKHVFISSYDEKFMNLFEYQIIHLDEGQLYFQAVDPEKRVVHL</sequence>